<evidence type="ECO:0000313" key="3">
    <source>
        <dbReference type="Proteomes" id="UP000295560"/>
    </source>
</evidence>
<keyword evidence="1" id="KW-0472">Membrane</keyword>
<feature type="transmembrane region" description="Helical" evidence="1">
    <location>
        <begin position="72"/>
        <end position="93"/>
    </location>
</feature>
<evidence type="ECO:0000313" key="2">
    <source>
        <dbReference type="EMBL" id="TCK26478.1"/>
    </source>
</evidence>
<feature type="transmembrane region" description="Helical" evidence="1">
    <location>
        <begin position="47"/>
        <end position="65"/>
    </location>
</feature>
<sequence length="94" mass="9746">MRLPWPDRLLRGLAGVLAGGLVVLAIGMIVVWVGADRYGLPGPGADVVIGHIVGAVLAVVGQRVADRRPDRTGTVAALVVVGIVILVLGFAWFL</sequence>
<dbReference type="EMBL" id="SMFZ01000001">
    <property type="protein sequence ID" value="TCK26478.1"/>
    <property type="molecule type" value="Genomic_DNA"/>
</dbReference>
<dbReference type="AlphaFoldDB" id="A0A4R1HVY7"/>
<dbReference type="RefSeq" id="WP_132423794.1">
    <property type="nucleotide sequence ID" value="NZ_SMFZ01000001.1"/>
</dbReference>
<reference evidence="2 3" key="1">
    <citation type="submission" date="2019-03" db="EMBL/GenBank/DDBJ databases">
        <title>Sequencing the genomes of 1000 actinobacteria strains.</title>
        <authorList>
            <person name="Klenk H.-P."/>
        </authorList>
    </citation>
    <scope>NUCLEOTIDE SEQUENCE [LARGE SCALE GENOMIC DNA]</scope>
    <source>
        <strain evidence="2 3">DSM 44969</strain>
    </source>
</reference>
<proteinExistence type="predicted"/>
<protein>
    <submittedName>
        <fullName evidence="2">Uncharacterized protein</fullName>
    </submittedName>
</protein>
<organism evidence="2 3">
    <name type="scientific">Pseudonocardia endophytica</name>
    <dbReference type="NCBI Taxonomy" id="401976"/>
    <lineage>
        <taxon>Bacteria</taxon>
        <taxon>Bacillati</taxon>
        <taxon>Actinomycetota</taxon>
        <taxon>Actinomycetes</taxon>
        <taxon>Pseudonocardiales</taxon>
        <taxon>Pseudonocardiaceae</taxon>
        <taxon>Pseudonocardia</taxon>
    </lineage>
</organism>
<evidence type="ECO:0000256" key="1">
    <source>
        <dbReference type="SAM" id="Phobius"/>
    </source>
</evidence>
<comment type="caution">
    <text evidence="2">The sequence shown here is derived from an EMBL/GenBank/DDBJ whole genome shotgun (WGS) entry which is preliminary data.</text>
</comment>
<dbReference type="OrthoDB" id="10013862at2"/>
<keyword evidence="3" id="KW-1185">Reference proteome</keyword>
<accession>A0A4R1HVY7</accession>
<gene>
    <name evidence="2" type="ORF">EV378_2315</name>
</gene>
<keyword evidence="1" id="KW-1133">Transmembrane helix</keyword>
<keyword evidence="1" id="KW-0812">Transmembrane</keyword>
<name>A0A4R1HVY7_PSEEN</name>
<dbReference type="Proteomes" id="UP000295560">
    <property type="component" value="Unassembled WGS sequence"/>
</dbReference>
<feature type="transmembrane region" description="Helical" evidence="1">
    <location>
        <begin position="12"/>
        <end position="35"/>
    </location>
</feature>